<dbReference type="GO" id="GO:0005524">
    <property type="term" value="F:ATP binding"/>
    <property type="evidence" value="ECO:0007669"/>
    <property type="project" value="UniProtKB-KW"/>
</dbReference>
<dbReference type="GO" id="GO:0004016">
    <property type="term" value="F:adenylate cyclase activity"/>
    <property type="evidence" value="ECO:0007669"/>
    <property type="project" value="TreeGrafter"/>
</dbReference>
<dbReference type="PROSITE" id="PS00622">
    <property type="entry name" value="HTH_LUXR_1"/>
    <property type="match status" value="1"/>
</dbReference>
<organism evidence="4 5">
    <name type="scientific">Actinospica durhamensis</name>
    <dbReference type="NCBI Taxonomy" id="1508375"/>
    <lineage>
        <taxon>Bacteria</taxon>
        <taxon>Bacillati</taxon>
        <taxon>Actinomycetota</taxon>
        <taxon>Actinomycetes</taxon>
        <taxon>Catenulisporales</taxon>
        <taxon>Actinospicaceae</taxon>
        <taxon>Actinospica</taxon>
    </lineage>
</organism>
<protein>
    <submittedName>
        <fullName evidence="4">AAA family ATPase</fullName>
    </submittedName>
</protein>
<dbReference type="PANTHER" id="PTHR16305:SF35">
    <property type="entry name" value="TRANSCRIPTIONAL ACTIVATOR DOMAIN"/>
    <property type="match status" value="1"/>
</dbReference>
<dbReference type="SMART" id="SM00421">
    <property type="entry name" value="HTH_LUXR"/>
    <property type="match status" value="1"/>
</dbReference>
<dbReference type="GO" id="GO:0006355">
    <property type="term" value="P:regulation of DNA-templated transcription"/>
    <property type="evidence" value="ECO:0007669"/>
    <property type="project" value="InterPro"/>
</dbReference>
<dbReference type="PROSITE" id="PS50043">
    <property type="entry name" value="HTH_LUXR_2"/>
    <property type="match status" value="1"/>
</dbReference>
<dbReference type="InterPro" id="IPR036388">
    <property type="entry name" value="WH-like_DNA-bd_sf"/>
</dbReference>
<dbReference type="GO" id="GO:0005737">
    <property type="term" value="C:cytoplasm"/>
    <property type="evidence" value="ECO:0007669"/>
    <property type="project" value="TreeGrafter"/>
</dbReference>
<dbReference type="InterPro" id="IPR016032">
    <property type="entry name" value="Sig_transdc_resp-reg_C-effctor"/>
</dbReference>
<dbReference type="InterPro" id="IPR041664">
    <property type="entry name" value="AAA_16"/>
</dbReference>
<dbReference type="CDD" id="cd06170">
    <property type="entry name" value="LuxR_C_like"/>
    <property type="match status" value="1"/>
</dbReference>
<proteinExistence type="predicted"/>
<reference evidence="4" key="1">
    <citation type="submission" date="2021-04" db="EMBL/GenBank/DDBJ databases">
        <title>Genome based classification of Actinospica acidithermotolerans sp. nov., an actinobacterium isolated from an Indonesian hot spring.</title>
        <authorList>
            <person name="Kusuma A.B."/>
            <person name="Putra K.E."/>
            <person name="Nafisah S."/>
            <person name="Loh J."/>
            <person name="Nouioui I."/>
            <person name="Goodfellow M."/>
        </authorList>
    </citation>
    <scope>NUCLEOTIDE SEQUENCE</scope>
    <source>
        <strain evidence="4">CSCA 57</strain>
    </source>
</reference>
<accession>A0A941IL26</accession>
<dbReference type="Pfam" id="PF13191">
    <property type="entry name" value="AAA_16"/>
    <property type="match status" value="1"/>
</dbReference>
<sequence length="942" mass="98771">MLYGREQALSELGAAREAAFAGRGGAIVVGGAVGVGKSVLLDAFAEDAAAAGALVLSAVASEAESALPLAVFEQFLLAAPLAPAEREQLAALVAHGAATMLPGADPDGLAGPSPARLTAADAEAIGRICASLLALAARQPLVVVVDDVQFADAASALCLGFLARRLRAGRMLLAFGEGAPEGTAGSALCAEVLRLPHARHIPLHRLERAAGAELLTEACGPRRPAPSIIEACYIATGGSPVLLRGAAEDVARIPERADGADGVIDQDADGAGSSFLRPGGGFTRAVLSGVHRSGETACSVAHGVAVLGDTARVDRLLGLDPAATDRAVRGLDAAGILEAGRFRHPAARQAALADVAPAVRADLHRRAAELGRRDGLPAAVIAEHLGAAGDSSQAWAVPILEEAALQALEAGRVDTAVDYLRLACEACPDEPDRARLTTTLLRAQWRSDPGAPTRHLSTLVDALRAGHLSGADSLVLARALLWHGRIDAATEVLSRLAEGGVITDPETLAELRVTRPWLRCSFTPLLAYAPQDEDEQAVRPVTTEGRRRLAAASALDDVLSGGPTAQVVQEAERILRGTRLEGMGMDAVESALLALTYAEQPQRAAPWCDELIQEAKARQAPSRHARLSAIRAEIALRQGDLPASAEYAAAGLELIPPEAWGVPLGGCAAVLLTALTAMGRHEQAAEVLNLPVPEAMLASRYGLHYLRARGRGALAAGDADGARADFEHCGELATAWRMDVPGLVPWRVDLAEAHLARDEGDAARTLAEEQLRRCRRTYSPNTYGGALRVLAATQDVHARPDTLRKSVEVLQTGTDRYALALSLADLAAAYHELCEQRRAKVIGRQAWRLAVECGAQPLADRLAVDAATPESSHAGVLSDAEQRVADLVAQGYTNREVSRRLFITVSTVEQHLTRAYRKLGVNSRADMALALSAERRPILAGV</sequence>
<evidence type="ECO:0000313" key="4">
    <source>
        <dbReference type="EMBL" id="MBR7832515.1"/>
    </source>
</evidence>
<dbReference type="InterPro" id="IPR000792">
    <property type="entry name" value="Tscrpt_reg_LuxR_C"/>
</dbReference>
<comment type="caution">
    <text evidence="4">The sequence shown here is derived from an EMBL/GenBank/DDBJ whole genome shotgun (WGS) entry which is preliminary data.</text>
</comment>
<dbReference type="PRINTS" id="PR00038">
    <property type="entry name" value="HTHLUXR"/>
</dbReference>
<dbReference type="Proteomes" id="UP000675781">
    <property type="component" value="Unassembled WGS sequence"/>
</dbReference>
<dbReference type="SUPFAM" id="SSF46894">
    <property type="entry name" value="C-terminal effector domain of the bipartite response regulators"/>
    <property type="match status" value="1"/>
</dbReference>
<dbReference type="Pfam" id="PF00196">
    <property type="entry name" value="GerE"/>
    <property type="match status" value="1"/>
</dbReference>
<keyword evidence="1" id="KW-0547">Nucleotide-binding</keyword>
<dbReference type="PANTHER" id="PTHR16305">
    <property type="entry name" value="TESTICULAR SOLUBLE ADENYLYL CYCLASE"/>
    <property type="match status" value="1"/>
</dbReference>
<dbReference type="AlphaFoldDB" id="A0A941IL26"/>
<dbReference type="Gene3D" id="1.10.10.10">
    <property type="entry name" value="Winged helix-like DNA-binding domain superfamily/Winged helix DNA-binding domain"/>
    <property type="match status" value="1"/>
</dbReference>
<dbReference type="EMBL" id="JAGSOG010000012">
    <property type="protein sequence ID" value="MBR7832515.1"/>
    <property type="molecule type" value="Genomic_DNA"/>
</dbReference>
<gene>
    <name evidence="4" type="ORF">KDL01_04555</name>
</gene>
<evidence type="ECO:0000256" key="1">
    <source>
        <dbReference type="ARBA" id="ARBA00022741"/>
    </source>
</evidence>
<name>A0A941IL26_9ACTN</name>
<evidence type="ECO:0000259" key="3">
    <source>
        <dbReference type="PROSITE" id="PS50043"/>
    </source>
</evidence>
<feature type="domain" description="HTH luxR-type" evidence="3">
    <location>
        <begin position="870"/>
        <end position="935"/>
    </location>
</feature>
<evidence type="ECO:0000313" key="5">
    <source>
        <dbReference type="Proteomes" id="UP000675781"/>
    </source>
</evidence>
<dbReference type="GO" id="GO:0003677">
    <property type="term" value="F:DNA binding"/>
    <property type="evidence" value="ECO:0007669"/>
    <property type="project" value="InterPro"/>
</dbReference>
<keyword evidence="2" id="KW-0067">ATP-binding</keyword>
<evidence type="ECO:0000256" key="2">
    <source>
        <dbReference type="ARBA" id="ARBA00022840"/>
    </source>
</evidence>
<dbReference type="RefSeq" id="WP_212527044.1">
    <property type="nucleotide sequence ID" value="NZ_JAGSOG010000012.1"/>
</dbReference>
<keyword evidence="5" id="KW-1185">Reference proteome</keyword>